<dbReference type="SUPFAM" id="SSF54106">
    <property type="entry name" value="LysM domain"/>
    <property type="match status" value="2"/>
</dbReference>
<keyword evidence="5" id="KW-1185">Reference proteome</keyword>
<dbReference type="CDD" id="cd00118">
    <property type="entry name" value="LysM"/>
    <property type="match status" value="2"/>
</dbReference>
<feature type="region of interest" description="Disordered" evidence="2">
    <location>
        <begin position="220"/>
        <end position="242"/>
    </location>
</feature>
<dbReference type="AlphaFoldDB" id="A0A4R0P9D7"/>
<dbReference type="Proteomes" id="UP000291301">
    <property type="component" value="Unassembled WGS sequence"/>
</dbReference>
<feature type="compositionally biased region" description="Low complexity" evidence="2">
    <location>
        <begin position="227"/>
        <end position="238"/>
    </location>
</feature>
<dbReference type="PANTHER" id="PTHR21666:SF263">
    <property type="entry name" value="MUREIN HYDROLASE ACTIVATOR NLPD"/>
    <property type="match status" value="1"/>
</dbReference>
<dbReference type="SMART" id="SM00257">
    <property type="entry name" value="LysM"/>
    <property type="match status" value="2"/>
</dbReference>
<evidence type="ECO:0000256" key="1">
    <source>
        <dbReference type="ARBA" id="ARBA00038420"/>
    </source>
</evidence>
<feature type="compositionally biased region" description="Polar residues" evidence="2">
    <location>
        <begin position="119"/>
        <end position="153"/>
    </location>
</feature>
<comment type="caution">
    <text evidence="4">The sequence shown here is derived from an EMBL/GenBank/DDBJ whole genome shotgun (WGS) entry which is preliminary data.</text>
</comment>
<feature type="domain" description="LysM" evidence="3">
    <location>
        <begin position="248"/>
        <end position="291"/>
    </location>
</feature>
<dbReference type="CDD" id="cd12797">
    <property type="entry name" value="M23_peptidase"/>
    <property type="match status" value="1"/>
</dbReference>
<comment type="similarity">
    <text evidence="1">Belongs to the E.coli NlpD/Haemophilus LppB family.</text>
</comment>
<dbReference type="OrthoDB" id="9795421at2"/>
<sequence length="484" mass="49194">MRRNFTKSKLMQILKTATVLSVGGISAGCSSDVIRFSDGFYTGAVPKRAVVAASAATENYGTPNYQPGLDQSITGSIAPVQRAALPRPDGAAVAAPQPAAPLTAAQGAMPAPRAPTGATVASTGNASPRGSVSARQQTSAPSTGTGGWSSANATQVTLRQGETIYSLSKRYGVPSKAIMDANGIADARSVSAGQAVLIPTFARAGGDAKPSAPRVAEENTQVASLGSIPARPSAAAAPERARVSADGGRYTVVGGDTLSAISRRTGASVAAIKRVNGLSSDTVRIGQSLTIPGLSDSGAMNVAAAKNLDPIVTSKSAAAQSETKQVAAYTPPTSAKTSDGGGSIEKIETQETARAPDATGVKTMRWPVQGRIVSAFGSNEGGKPNDGIDISVPTGTAVKAAENGVVIYSGDGLKELGKTVLVRHSDGYVTVYGHVSELAVKRGDTVRRGQQIASSGMSGSAKKPQLHFEVRKNSAPVNPVKYLQ</sequence>
<accession>A0A4R0P9D7</accession>
<protein>
    <submittedName>
        <fullName evidence="4">LysM peptidoglycan-binding domain-containing protein</fullName>
    </submittedName>
</protein>
<evidence type="ECO:0000313" key="4">
    <source>
        <dbReference type="EMBL" id="TCD12352.1"/>
    </source>
</evidence>
<proteinExistence type="inferred from homology"/>
<dbReference type="Gene3D" id="3.10.350.10">
    <property type="entry name" value="LysM domain"/>
    <property type="match status" value="2"/>
</dbReference>
<dbReference type="RefSeq" id="WP_131570475.1">
    <property type="nucleotide sequence ID" value="NZ_JAINFK010000005.1"/>
</dbReference>
<evidence type="ECO:0000259" key="3">
    <source>
        <dbReference type="PROSITE" id="PS51782"/>
    </source>
</evidence>
<dbReference type="EMBL" id="SJST01000007">
    <property type="protein sequence ID" value="TCD12352.1"/>
    <property type="molecule type" value="Genomic_DNA"/>
</dbReference>
<feature type="region of interest" description="Disordered" evidence="2">
    <location>
        <begin position="103"/>
        <end position="153"/>
    </location>
</feature>
<gene>
    <name evidence="4" type="ORF">E0D97_15180</name>
</gene>
<feature type="domain" description="LysM" evidence="3">
    <location>
        <begin position="154"/>
        <end position="198"/>
    </location>
</feature>
<dbReference type="PROSITE" id="PS51257">
    <property type="entry name" value="PROKAR_LIPOPROTEIN"/>
    <property type="match status" value="1"/>
</dbReference>
<dbReference type="InterPro" id="IPR011055">
    <property type="entry name" value="Dup_hybrid_motif"/>
</dbReference>
<reference evidence="4 5" key="1">
    <citation type="journal article" date="2015" name="Antonie Van Leeuwenhoek">
        <title>Oricola cellulosilytica gen. nov., sp. nov., a cellulose-degrading bacterium of the family Phyllobacteriaceae isolated from surface seashore water, and emended descriptions of Mesorhizobium loti and Phyllobacterium myrsinacearum.</title>
        <authorList>
            <person name="Hameed A."/>
            <person name="Shahina M."/>
            <person name="Lai W.A."/>
            <person name="Lin S.Y."/>
            <person name="Young L.S."/>
            <person name="Liu Y.C."/>
            <person name="Hsu Y.H."/>
            <person name="Young C.C."/>
        </authorList>
    </citation>
    <scope>NUCLEOTIDE SEQUENCE [LARGE SCALE GENOMIC DNA]</scope>
    <source>
        <strain evidence="4 5">KCTC 52183</strain>
    </source>
</reference>
<dbReference type="Pfam" id="PF01476">
    <property type="entry name" value="LysM"/>
    <property type="match status" value="2"/>
</dbReference>
<dbReference type="PROSITE" id="PS51782">
    <property type="entry name" value="LYSM"/>
    <property type="match status" value="2"/>
</dbReference>
<name>A0A4R0P9D7_9HYPH</name>
<dbReference type="InterPro" id="IPR036779">
    <property type="entry name" value="LysM_dom_sf"/>
</dbReference>
<dbReference type="InterPro" id="IPR016047">
    <property type="entry name" value="M23ase_b-sheet_dom"/>
</dbReference>
<dbReference type="Pfam" id="PF01551">
    <property type="entry name" value="Peptidase_M23"/>
    <property type="match status" value="1"/>
</dbReference>
<dbReference type="GO" id="GO:0004222">
    <property type="term" value="F:metalloendopeptidase activity"/>
    <property type="evidence" value="ECO:0007669"/>
    <property type="project" value="TreeGrafter"/>
</dbReference>
<dbReference type="PANTHER" id="PTHR21666">
    <property type="entry name" value="PEPTIDASE-RELATED"/>
    <property type="match status" value="1"/>
</dbReference>
<dbReference type="Gene3D" id="2.70.70.10">
    <property type="entry name" value="Glucose Permease (Domain IIA)"/>
    <property type="match status" value="1"/>
</dbReference>
<dbReference type="InterPro" id="IPR050570">
    <property type="entry name" value="Cell_wall_metabolism_enzyme"/>
</dbReference>
<evidence type="ECO:0000313" key="5">
    <source>
        <dbReference type="Proteomes" id="UP000291301"/>
    </source>
</evidence>
<organism evidence="4 5">
    <name type="scientific">Oricola cellulosilytica</name>
    <dbReference type="NCBI Taxonomy" id="1429082"/>
    <lineage>
        <taxon>Bacteria</taxon>
        <taxon>Pseudomonadati</taxon>
        <taxon>Pseudomonadota</taxon>
        <taxon>Alphaproteobacteria</taxon>
        <taxon>Hyphomicrobiales</taxon>
        <taxon>Ahrensiaceae</taxon>
        <taxon>Oricola</taxon>
    </lineage>
</organism>
<dbReference type="InterPro" id="IPR018392">
    <property type="entry name" value="LysM"/>
</dbReference>
<evidence type="ECO:0000256" key="2">
    <source>
        <dbReference type="SAM" id="MobiDB-lite"/>
    </source>
</evidence>
<dbReference type="SUPFAM" id="SSF51261">
    <property type="entry name" value="Duplicated hybrid motif"/>
    <property type="match status" value="1"/>
</dbReference>
<feature type="region of interest" description="Disordered" evidence="2">
    <location>
        <begin position="323"/>
        <end position="356"/>
    </location>
</feature>